<evidence type="ECO:0000313" key="5">
    <source>
        <dbReference type="EMBL" id="ESX01243.1"/>
    </source>
</evidence>
<proteinExistence type="inferred from homology"/>
<dbReference type="InterPro" id="IPR007484">
    <property type="entry name" value="Peptidase_M28"/>
</dbReference>
<dbReference type="GO" id="GO:0004181">
    <property type="term" value="F:metallocarboxypeptidase activity"/>
    <property type="evidence" value="ECO:0007669"/>
    <property type="project" value="UniProtKB-EC"/>
</dbReference>
<keyword evidence="6" id="KW-1185">Reference proteome</keyword>
<dbReference type="InterPro" id="IPR039373">
    <property type="entry name" value="Peptidase_M28B"/>
</dbReference>
<dbReference type="SUPFAM" id="SSF47672">
    <property type="entry name" value="Transferrin receptor-like dimerisation domain"/>
    <property type="match status" value="1"/>
</dbReference>
<dbReference type="Gene3D" id="3.40.630.10">
    <property type="entry name" value="Zn peptidases"/>
    <property type="match status" value="1"/>
</dbReference>
<evidence type="ECO:0000259" key="4">
    <source>
        <dbReference type="Pfam" id="PF04389"/>
    </source>
</evidence>
<dbReference type="EMBL" id="AEOI02000005">
    <property type="protein sequence ID" value="ESX01243.1"/>
    <property type="molecule type" value="Genomic_DNA"/>
</dbReference>
<sequence length="759" mass="85140">MYNMTDKKELKEKELFLDSEAGLQTPEDLQKPGRAHQLLRNPIMIILQILILGLFCRLTLEQVHHSAQPDPVHKTFVGYLGSLEENYAGTWLKEYSNETQFPGTEANIKLANWTRDKFLEFGLEAETDLYTTYISYPVSQSLDLLSAGNGSVVFKAALQEDILEEDPTSLKSVPAFLGYAASGDVVGEYIYCNYGTKEDFDTLAELGVNATDKIAVIRYGKIFRGLKVKFAQDFGFKAALLFTDPKDDGEVTEANGYKAYPEGIARNPSAIQRGSSQFLSVFPGDPTTPGYAIKPGENKTRSSPHLTTPRIPAIPVSYRDIIPILQKLSGHGPKVESWPAGLVPDYDYASIGPNPSYKLHLTNEQDFNITNLHNVYGKIEGHKKDEVIIIGNHRDSWTPGAGDPHTGSAVLLEIARALGNLQKTGWKPQRTIMLASWDGEEYGLLGSTEFGEYNAHDLSKKTVAYFNMDVSAIGNILQLGASPMLYEVLRSTADLLEYPGTDRTLYDHFKENTNDTIKSLGSGSDYTVFLDHLGIPSVDLGFTSNRTGPVYHYHSVYDSYHWIETLADPGFVLHNLMAKYVGLSVLKLSETKVYQMKASDYAAEIQRLYEKVEVPKNWLSRNIGHCSKGGKLDDLLSDTEQNIVSLKDAAASFDEEAVELQTKYDNWDSLSWWEKIALQWKIVKTNHKLKYFERKFLNPDGLKDRPWFKHIIYVSGRYTGYAGQQLPGLVEPIEDNDFETFVRGLTFFNNVVNNLATRI</sequence>
<keyword evidence="5" id="KW-0378">Hydrolase</keyword>
<gene>
    <name evidence="5" type="ORF">HPODL_00640</name>
</gene>
<comment type="similarity">
    <text evidence="1">Belongs to the peptidase M28 family. M28B subfamily.</text>
</comment>
<dbReference type="PANTHER" id="PTHR10404">
    <property type="entry name" value="N-ACETYLATED-ALPHA-LINKED ACIDIC DIPEPTIDASE"/>
    <property type="match status" value="1"/>
</dbReference>
<comment type="caution">
    <text evidence="5">The sequence shown here is derived from an EMBL/GenBank/DDBJ whole genome shotgun (WGS) entry which is preliminary data.</text>
</comment>
<dbReference type="InterPro" id="IPR007365">
    <property type="entry name" value="TFR-like_dimer_dom"/>
</dbReference>
<dbReference type="KEGG" id="opa:HPODL_00640"/>
<dbReference type="EC" id="3.4.17.21" evidence="5"/>
<evidence type="ECO:0000259" key="2">
    <source>
        <dbReference type="Pfam" id="PF02225"/>
    </source>
</evidence>
<dbReference type="AlphaFoldDB" id="W1QGN4"/>
<reference evidence="5 6" key="1">
    <citation type="journal article" date="2013" name="BMC Genomics">
        <title>Genome sequence and analysis of methylotrophic yeast Hansenula polymorpha DL1.</title>
        <authorList>
            <person name="Ravin N.V."/>
            <person name="Eldarov M.A."/>
            <person name="Kadnikov V.V."/>
            <person name="Beletsky A.V."/>
            <person name="Schneider J."/>
            <person name="Mardanova E.S."/>
            <person name="Smekalova E.M."/>
            <person name="Zvereva M.I."/>
            <person name="Dontsova O.A."/>
            <person name="Mardanov A.V."/>
            <person name="Skryabin K.G."/>
        </authorList>
    </citation>
    <scope>NUCLEOTIDE SEQUENCE [LARGE SCALE GENOMIC DNA]</scope>
    <source>
        <strain evidence="6">ATCC 26012 / BCRC 20466 / JCM 22074 / NRRL Y-7560 / DL-1</strain>
    </source>
</reference>
<dbReference type="SUPFAM" id="SSF52025">
    <property type="entry name" value="PA domain"/>
    <property type="match status" value="1"/>
</dbReference>
<feature type="domain" description="Peptidase M28" evidence="4">
    <location>
        <begin position="374"/>
        <end position="563"/>
    </location>
</feature>
<feature type="domain" description="PA" evidence="2">
    <location>
        <begin position="183"/>
        <end position="263"/>
    </location>
</feature>
<dbReference type="FunFam" id="3.50.30.30:FF:000008">
    <property type="entry name" value="Glutamate carboxypeptidase 2"/>
    <property type="match status" value="1"/>
</dbReference>
<evidence type="ECO:0000259" key="3">
    <source>
        <dbReference type="Pfam" id="PF04253"/>
    </source>
</evidence>
<evidence type="ECO:0000256" key="1">
    <source>
        <dbReference type="ARBA" id="ARBA00005634"/>
    </source>
</evidence>
<dbReference type="PANTHER" id="PTHR10404:SF46">
    <property type="entry name" value="VACUOLAR PROTEIN SORTING-ASSOCIATED PROTEIN 70"/>
    <property type="match status" value="1"/>
</dbReference>
<organism evidence="5 6">
    <name type="scientific">Ogataea parapolymorpha (strain ATCC 26012 / BCRC 20466 / JCM 22074 / NRRL Y-7560 / DL-1)</name>
    <name type="common">Yeast</name>
    <name type="synonym">Hansenula polymorpha</name>
    <dbReference type="NCBI Taxonomy" id="871575"/>
    <lineage>
        <taxon>Eukaryota</taxon>
        <taxon>Fungi</taxon>
        <taxon>Dikarya</taxon>
        <taxon>Ascomycota</taxon>
        <taxon>Saccharomycotina</taxon>
        <taxon>Pichiomycetes</taxon>
        <taxon>Pichiales</taxon>
        <taxon>Pichiaceae</taxon>
        <taxon>Ogataea</taxon>
    </lineage>
</organism>
<dbReference type="Gene3D" id="3.50.30.30">
    <property type="match status" value="1"/>
</dbReference>
<dbReference type="InterPro" id="IPR036757">
    <property type="entry name" value="TFR-like_dimer_dom_sf"/>
</dbReference>
<accession>W1QGN4</accession>
<dbReference type="RefSeq" id="XP_013936077.1">
    <property type="nucleotide sequence ID" value="XM_014080602.1"/>
</dbReference>
<dbReference type="eggNOG" id="KOG2195">
    <property type="taxonomic scope" value="Eukaryota"/>
</dbReference>
<dbReference type="Pfam" id="PF04253">
    <property type="entry name" value="TFR_dimer"/>
    <property type="match status" value="1"/>
</dbReference>
<dbReference type="OrthoDB" id="5841748at2759"/>
<dbReference type="Pfam" id="PF04389">
    <property type="entry name" value="Peptidase_M28"/>
    <property type="match status" value="1"/>
</dbReference>
<dbReference type="InterPro" id="IPR003137">
    <property type="entry name" value="PA_domain"/>
</dbReference>
<dbReference type="CDD" id="cd08022">
    <property type="entry name" value="M28_PSMA_like"/>
    <property type="match status" value="1"/>
</dbReference>
<evidence type="ECO:0000313" key="6">
    <source>
        <dbReference type="Proteomes" id="UP000008673"/>
    </source>
</evidence>
<dbReference type="STRING" id="871575.W1QGN4"/>
<dbReference type="InterPro" id="IPR046450">
    <property type="entry name" value="PA_dom_sf"/>
</dbReference>
<dbReference type="Gene3D" id="1.20.930.40">
    <property type="entry name" value="Transferrin receptor-like, dimerisation domain"/>
    <property type="match status" value="1"/>
</dbReference>
<dbReference type="HOGENOM" id="CLU_005688_2_1_1"/>
<name>W1QGN4_OGAPD</name>
<dbReference type="GeneID" id="25770111"/>
<dbReference type="Pfam" id="PF02225">
    <property type="entry name" value="PA"/>
    <property type="match status" value="1"/>
</dbReference>
<keyword evidence="5" id="KW-0645">Protease</keyword>
<dbReference type="SUPFAM" id="SSF53187">
    <property type="entry name" value="Zn-dependent exopeptidases"/>
    <property type="match status" value="1"/>
</dbReference>
<dbReference type="Proteomes" id="UP000008673">
    <property type="component" value="Unassembled WGS sequence"/>
</dbReference>
<protein>
    <submittedName>
        <fullName evidence="5">Glutamate carboxypeptidase II</fullName>
        <ecNumber evidence="5">3.4.17.21</ecNumber>
    </submittedName>
</protein>
<feature type="domain" description="Transferrin receptor-like dimerisation" evidence="3">
    <location>
        <begin position="644"/>
        <end position="756"/>
    </location>
</feature>
<keyword evidence="5" id="KW-0121">Carboxypeptidase</keyword>
<dbReference type="FunFam" id="3.40.630.10:FF:000101">
    <property type="entry name" value="N-acetylated alpha-linked acidic dipeptidase like 1"/>
    <property type="match status" value="1"/>
</dbReference>
<dbReference type="CDD" id="cd02121">
    <property type="entry name" value="PA_GCPII_like"/>
    <property type="match status" value="1"/>
</dbReference>